<keyword evidence="2" id="KW-0245">EGF-like domain</keyword>
<feature type="domain" description="EGF-like" evidence="4">
    <location>
        <begin position="189"/>
        <end position="227"/>
    </location>
</feature>
<protein>
    <recommendedName>
        <fullName evidence="4">EGF-like domain-containing protein</fullName>
    </recommendedName>
</protein>
<keyword evidence="3" id="KW-0812">Transmembrane</keyword>
<organism evidence="5 6">
    <name type="scientific">Acropora cervicornis</name>
    <name type="common">Staghorn coral</name>
    <dbReference type="NCBI Taxonomy" id="6130"/>
    <lineage>
        <taxon>Eukaryota</taxon>
        <taxon>Metazoa</taxon>
        <taxon>Cnidaria</taxon>
        <taxon>Anthozoa</taxon>
        <taxon>Hexacorallia</taxon>
        <taxon>Scleractinia</taxon>
        <taxon>Astrocoeniina</taxon>
        <taxon>Acroporidae</taxon>
        <taxon>Acropora</taxon>
    </lineage>
</organism>
<name>A0AAD9QFE6_ACRCE</name>
<dbReference type="EMBL" id="JARQWQ010000037">
    <property type="protein sequence ID" value="KAK2560293.1"/>
    <property type="molecule type" value="Genomic_DNA"/>
</dbReference>
<feature type="disulfide bond" evidence="2">
    <location>
        <begin position="198"/>
        <end position="215"/>
    </location>
</feature>
<keyword evidence="3" id="KW-0472">Membrane</keyword>
<keyword evidence="1 2" id="KW-1015">Disulfide bond</keyword>
<dbReference type="SMART" id="SM00179">
    <property type="entry name" value="EGF_CA"/>
    <property type="match status" value="1"/>
</dbReference>
<feature type="disulfide bond" evidence="2">
    <location>
        <begin position="217"/>
        <end position="226"/>
    </location>
</feature>
<dbReference type="PROSITE" id="PS01186">
    <property type="entry name" value="EGF_2"/>
    <property type="match status" value="1"/>
</dbReference>
<dbReference type="InterPro" id="IPR001881">
    <property type="entry name" value="EGF-like_Ca-bd_dom"/>
</dbReference>
<reference evidence="5" key="1">
    <citation type="journal article" date="2023" name="G3 (Bethesda)">
        <title>Whole genome assembly and annotation of the endangered Caribbean coral Acropora cervicornis.</title>
        <authorList>
            <person name="Selwyn J.D."/>
            <person name="Vollmer S.V."/>
        </authorList>
    </citation>
    <scope>NUCLEOTIDE SEQUENCE</scope>
    <source>
        <strain evidence="5">K2</strain>
    </source>
</reference>
<keyword evidence="3" id="KW-1133">Transmembrane helix</keyword>
<dbReference type="CDD" id="cd00054">
    <property type="entry name" value="EGF_CA"/>
    <property type="match status" value="1"/>
</dbReference>
<evidence type="ECO:0000256" key="2">
    <source>
        <dbReference type="PROSITE-ProRule" id="PRU00076"/>
    </source>
</evidence>
<evidence type="ECO:0000313" key="6">
    <source>
        <dbReference type="Proteomes" id="UP001249851"/>
    </source>
</evidence>
<feature type="transmembrane region" description="Helical" evidence="3">
    <location>
        <begin position="32"/>
        <end position="49"/>
    </location>
</feature>
<dbReference type="Pfam" id="PF00008">
    <property type="entry name" value="EGF"/>
    <property type="match status" value="1"/>
</dbReference>
<comment type="caution">
    <text evidence="2">Lacks conserved residue(s) required for the propagation of feature annotation.</text>
</comment>
<reference evidence="5" key="2">
    <citation type="journal article" date="2023" name="Science">
        <title>Genomic signatures of disease resistance in endangered staghorn corals.</title>
        <authorList>
            <person name="Vollmer S.V."/>
            <person name="Selwyn J.D."/>
            <person name="Despard B.A."/>
            <person name="Roesel C.L."/>
        </authorList>
    </citation>
    <scope>NUCLEOTIDE SEQUENCE</scope>
    <source>
        <strain evidence="5">K2</strain>
    </source>
</reference>
<comment type="caution">
    <text evidence="5">The sequence shown here is derived from an EMBL/GenBank/DDBJ whole genome shotgun (WGS) entry which is preliminary data.</text>
</comment>
<dbReference type="Proteomes" id="UP001249851">
    <property type="component" value="Unassembled WGS sequence"/>
</dbReference>
<sequence length="241" mass="27402">MVSVSLFQETNIPEDSGARKMENFTFKAHRRAFLFALLITSIYAFGYAVKGNCLFPKIRPTVLAMVLNIQQTWNHRVALWFAGTMANVWPYTKRTAMNVSAKRDSQEEIVKPVLTFSRVLWYDNSNIRAPACYQSYLLKPEYIDGLFPVYHALYPEIMHCIQKSETLTLMISTSRNFRQFALEVKSLAPRSPCSAVVCENNGKCVALYKENSYVCLCKAGFTGRNCETGKIVSYGSDPRLI</sequence>
<evidence type="ECO:0000259" key="4">
    <source>
        <dbReference type="PROSITE" id="PS50026"/>
    </source>
</evidence>
<dbReference type="PROSITE" id="PS00022">
    <property type="entry name" value="EGF_1"/>
    <property type="match status" value="1"/>
</dbReference>
<proteinExistence type="predicted"/>
<evidence type="ECO:0000313" key="5">
    <source>
        <dbReference type="EMBL" id="KAK2560293.1"/>
    </source>
</evidence>
<gene>
    <name evidence="5" type="ORF">P5673_017290</name>
</gene>
<evidence type="ECO:0000256" key="1">
    <source>
        <dbReference type="ARBA" id="ARBA00023157"/>
    </source>
</evidence>
<dbReference type="SUPFAM" id="SSF57196">
    <property type="entry name" value="EGF/Laminin"/>
    <property type="match status" value="1"/>
</dbReference>
<dbReference type="InterPro" id="IPR000742">
    <property type="entry name" value="EGF"/>
</dbReference>
<keyword evidence="6" id="KW-1185">Reference proteome</keyword>
<evidence type="ECO:0000256" key="3">
    <source>
        <dbReference type="SAM" id="Phobius"/>
    </source>
</evidence>
<accession>A0AAD9QFE6</accession>
<dbReference type="SMART" id="SM00181">
    <property type="entry name" value="EGF"/>
    <property type="match status" value="1"/>
</dbReference>
<dbReference type="GO" id="GO:0005509">
    <property type="term" value="F:calcium ion binding"/>
    <property type="evidence" value="ECO:0007669"/>
    <property type="project" value="InterPro"/>
</dbReference>
<dbReference type="PROSITE" id="PS50026">
    <property type="entry name" value="EGF_3"/>
    <property type="match status" value="1"/>
</dbReference>
<dbReference type="AlphaFoldDB" id="A0AAD9QFE6"/>
<dbReference type="Gene3D" id="2.10.25.10">
    <property type="entry name" value="Laminin"/>
    <property type="match status" value="1"/>
</dbReference>